<sequence length="91" mass="10024">MVRKIYLRGGLSVGAFQRIYGGSKSNGGASPHFCESSGALVYLIVEWKMEMNEYEFYLMGGVGGKGKKKEVFALGLVARTSRAAIKKKREK</sequence>
<dbReference type="InterPro" id="IPR036388">
    <property type="entry name" value="WH-like_DNA-bd_sf"/>
</dbReference>
<evidence type="ECO:0000256" key="2">
    <source>
        <dbReference type="ARBA" id="ARBA00022980"/>
    </source>
</evidence>
<dbReference type="EMBL" id="PKPP01015527">
    <property type="protein sequence ID" value="PWA38549.1"/>
    <property type="molecule type" value="Genomic_DNA"/>
</dbReference>
<keyword evidence="3" id="KW-0687">Ribonucleoprotein</keyword>
<reference evidence="4 5" key="1">
    <citation type="journal article" date="2018" name="Mol. Plant">
        <title>The genome of Artemisia annua provides insight into the evolution of Asteraceae family and artemisinin biosynthesis.</title>
        <authorList>
            <person name="Shen Q."/>
            <person name="Zhang L."/>
            <person name="Liao Z."/>
            <person name="Wang S."/>
            <person name="Yan T."/>
            <person name="Shi P."/>
            <person name="Liu M."/>
            <person name="Fu X."/>
            <person name="Pan Q."/>
            <person name="Wang Y."/>
            <person name="Lv Z."/>
            <person name="Lu X."/>
            <person name="Zhang F."/>
            <person name="Jiang W."/>
            <person name="Ma Y."/>
            <person name="Chen M."/>
            <person name="Hao X."/>
            <person name="Li L."/>
            <person name="Tang Y."/>
            <person name="Lv G."/>
            <person name="Zhou Y."/>
            <person name="Sun X."/>
            <person name="Brodelius P.E."/>
            <person name="Rose J.K.C."/>
            <person name="Tang K."/>
        </authorList>
    </citation>
    <scope>NUCLEOTIDE SEQUENCE [LARGE SCALE GENOMIC DNA]</scope>
    <source>
        <strain evidence="5">cv. Huhao1</strain>
        <tissue evidence="4">Leaf</tissue>
    </source>
</reference>
<dbReference type="STRING" id="35608.A0A2U1KP65"/>
<evidence type="ECO:0000313" key="4">
    <source>
        <dbReference type="EMBL" id="PWA38549.1"/>
    </source>
</evidence>
<dbReference type="Proteomes" id="UP000245207">
    <property type="component" value="Unassembled WGS sequence"/>
</dbReference>
<name>A0A2U1KP65_ARTAN</name>
<dbReference type="OrthoDB" id="428974at2759"/>
<proteinExistence type="inferred from homology"/>
<evidence type="ECO:0000256" key="1">
    <source>
        <dbReference type="ARBA" id="ARBA00010014"/>
    </source>
</evidence>
<dbReference type="InterPro" id="IPR001266">
    <property type="entry name" value="Ribosomal_eS19"/>
</dbReference>
<dbReference type="InterPro" id="IPR036390">
    <property type="entry name" value="WH_DNA-bd_sf"/>
</dbReference>
<organism evidence="4 5">
    <name type="scientific">Artemisia annua</name>
    <name type="common">Sweet wormwood</name>
    <dbReference type="NCBI Taxonomy" id="35608"/>
    <lineage>
        <taxon>Eukaryota</taxon>
        <taxon>Viridiplantae</taxon>
        <taxon>Streptophyta</taxon>
        <taxon>Embryophyta</taxon>
        <taxon>Tracheophyta</taxon>
        <taxon>Spermatophyta</taxon>
        <taxon>Magnoliopsida</taxon>
        <taxon>eudicotyledons</taxon>
        <taxon>Gunneridae</taxon>
        <taxon>Pentapetalae</taxon>
        <taxon>asterids</taxon>
        <taxon>campanulids</taxon>
        <taxon>Asterales</taxon>
        <taxon>Asteraceae</taxon>
        <taxon>Asteroideae</taxon>
        <taxon>Anthemideae</taxon>
        <taxon>Artemisiinae</taxon>
        <taxon>Artemisia</taxon>
    </lineage>
</organism>
<dbReference type="SUPFAM" id="SSF46785">
    <property type="entry name" value="Winged helix' DNA-binding domain"/>
    <property type="match status" value="1"/>
</dbReference>
<gene>
    <name evidence="4" type="ORF">CTI12_AA580400</name>
</gene>
<evidence type="ECO:0000313" key="5">
    <source>
        <dbReference type="Proteomes" id="UP000245207"/>
    </source>
</evidence>
<accession>A0A2U1KP65</accession>
<comment type="caution">
    <text evidence="4">The sequence shown here is derived from an EMBL/GenBank/DDBJ whole genome shotgun (WGS) entry which is preliminary data.</text>
</comment>
<keyword evidence="5" id="KW-1185">Reference proteome</keyword>
<dbReference type="GO" id="GO:0003735">
    <property type="term" value="F:structural constituent of ribosome"/>
    <property type="evidence" value="ECO:0007669"/>
    <property type="project" value="InterPro"/>
</dbReference>
<dbReference type="GO" id="GO:0006412">
    <property type="term" value="P:translation"/>
    <property type="evidence" value="ECO:0007669"/>
    <property type="project" value="InterPro"/>
</dbReference>
<dbReference type="Pfam" id="PF01090">
    <property type="entry name" value="Ribosomal_S19e"/>
    <property type="match status" value="1"/>
</dbReference>
<dbReference type="AlphaFoldDB" id="A0A2U1KP65"/>
<dbReference type="Gene3D" id="1.10.10.10">
    <property type="entry name" value="Winged helix-like DNA-binding domain superfamily/Winged helix DNA-binding domain"/>
    <property type="match status" value="1"/>
</dbReference>
<protein>
    <submittedName>
        <fullName evidence="4">Ribosomal protein S19e</fullName>
    </submittedName>
</protein>
<keyword evidence="2 4" id="KW-0689">Ribosomal protein</keyword>
<dbReference type="GO" id="GO:0005840">
    <property type="term" value="C:ribosome"/>
    <property type="evidence" value="ECO:0007669"/>
    <property type="project" value="UniProtKB-KW"/>
</dbReference>
<comment type="similarity">
    <text evidence="1">Belongs to the eukaryotic ribosomal protein eS19 family.</text>
</comment>
<evidence type="ECO:0000256" key="3">
    <source>
        <dbReference type="ARBA" id="ARBA00023274"/>
    </source>
</evidence>
<dbReference type="GO" id="GO:1990904">
    <property type="term" value="C:ribonucleoprotein complex"/>
    <property type="evidence" value="ECO:0007669"/>
    <property type="project" value="UniProtKB-KW"/>
</dbReference>